<reference evidence="1" key="1">
    <citation type="submission" date="2019-12" db="EMBL/GenBank/DDBJ databases">
        <title>Comparative genomics gives insights into the taxonomy of the Azoarcus-Aromatoleum group and reveals separate origins of nif in the plant-associated Azoarcus and non-plant-associated Aromatoleum sub-groups.</title>
        <authorList>
            <person name="Lafos M."/>
            <person name="Maluk M."/>
            <person name="Batista M."/>
            <person name="Junghare M."/>
            <person name="Carmona M."/>
            <person name="Faoro H."/>
            <person name="Cruz L.M."/>
            <person name="Battistoni F."/>
            <person name="De Souza E."/>
            <person name="Pedrosa F."/>
            <person name="Chen W.-M."/>
            <person name="Poole P.S."/>
            <person name="Dixon R.A."/>
            <person name="James E.K."/>
        </authorList>
    </citation>
    <scope>NUCLEOTIDE SEQUENCE</scope>
    <source>
        <strain evidence="1">U120</strain>
    </source>
</reference>
<organism evidence="1 2">
    <name type="scientific">Aromatoleum buckelii</name>
    <dbReference type="NCBI Taxonomy" id="200254"/>
    <lineage>
        <taxon>Bacteria</taxon>
        <taxon>Pseudomonadati</taxon>
        <taxon>Pseudomonadota</taxon>
        <taxon>Betaproteobacteria</taxon>
        <taxon>Rhodocyclales</taxon>
        <taxon>Rhodocyclaceae</taxon>
        <taxon>Aromatoleum</taxon>
    </lineage>
</organism>
<dbReference type="EMBL" id="WTVH01000035">
    <property type="protein sequence ID" value="NMF94704.1"/>
    <property type="molecule type" value="Genomic_DNA"/>
</dbReference>
<protein>
    <recommendedName>
        <fullName evidence="3">Transposase</fullName>
    </recommendedName>
</protein>
<name>A0ABX1N5Z6_9RHOO</name>
<gene>
    <name evidence="1" type="ORF">GO608_15365</name>
</gene>
<evidence type="ECO:0008006" key="3">
    <source>
        <dbReference type="Google" id="ProtNLM"/>
    </source>
</evidence>
<sequence>MSGAGVTLANGLNANQVRRWMRERGVEPPSRRGSEAVTVSDVARACFVPVTLAPTSEPVIRLVRACLVLERLHAWLLARRTQVPIGSAIARALGSRPASAR</sequence>
<evidence type="ECO:0000313" key="1">
    <source>
        <dbReference type="EMBL" id="NMF94704.1"/>
    </source>
</evidence>
<dbReference type="RefSeq" id="WP_211159541.1">
    <property type="nucleotide sequence ID" value="NZ_WTVH02000001.1"/>
</dbReference>
<dbReference type="Proteomes" id="UP000601990">
    <property type="component" value="Unassembled WGS sequence"/>
</dbReference>
<evidence type="ECO:0000313" key="2">
    <source>
        <dbReference type="Proteomes" id="UP000601990"/>
    </source>
</evidence>
<accession>A0ABX1N5Z6</accession>
<keyword evidence="2" id="KW-1185">Reference proteome</keyword>
<proteinExistence type="predicted"/>
<comment type="caution">
    <text evidence="1">The sequence shown here is derived from an EMBL/GenBank/DDBJ whole genome shotgun (WGS) entry which is preliminary data.</text>
</comment>